<dbReference type="InterPro" id="IPR036196">
    <property type="entry name" value="Ptyr_pPase_sf"/>
</dbReference>
<dbReference type="OrthoDB" id="9799372at2"/>
<evidence type="ECO:0000259" key="2">
    <source>
        <dbReference type="SMART" id="SM00226"/>
    </source>
</evidence>
<dbReference type="PANTHER" id="PTHR43428">
    <property type="entry name" value="ARSENATE REDUCTASE"/>
    <property type="match status" value="1"/>
</dbReference>
<dbReference type="PANTHER" id="PTHR43428:SF1">
    <property type="entry name" value="ARSENATE REDUCTASE"/>
    <property type="match status" value="1"/>
</dbReference>
<dbReference type="STRING" id="83401.SAMN05421742_106139"/>
<dbReference type="RefSeq" id="WP_092619537.1">
    <property type="nucleotide sequence ID" value="NZ_FNCV01000006.1"/>
</dbReference>
<keyword evidence="4" id="KW-1185">Reference proteome</keyword>
<feature type="domain" description="Phosphotyrosine protein phosphatase I" evidence="2">
    <location>
        <begin position="6"/>
        <end position="141"/>
    </location>
</feature>
<proteinExistence type="predicted"/>
<evidence type="ECO:0000313" key="4">
    <source>
        <dbReference type="Proteomes" id="UP000217076"/>
    </source>
</evidence>
<dbReference type="Proteomes" id="UP000217076">
    <property type="component" value="Unassembled WGS sequence"/>
</dbReference>
<name>A0A1G8BW68_9PROT</name>
<sequence>MSGLPSAILFACTMNAVRSPMAEGLMKRFHGKRVFVDSVGVKAQPVDGFAIAALDEVGIDISHHRPKTFEELEDGSFDVIVSLSPEAQHKAVDLTRHMACEVLFWHTFDPSIVEGCRETRLDAYRAVRDELEQRILTTFPPPTMASVG</sequence>
<dbReference type="GO" id="GO:0046685">
    <property type="term" value="P:response to arsenic-containing substance"/>
    <property type="evidence" value="ECO:0007669"/>
    <property type="project" value="UniProtKB-KW"/>
</dbReference>
<evidence type="ECO:0000313" key="3">
    <source>
        <dbReference type="EMBL" id="SDH37477.1"/>
    </source>
</evidence>
<dbReference type="CDD" id="cd16345">
    <property type="entry name" value="LMWP_ArsC"/>
    <property type="match status" value="1"/>
</dbReference>
<dbReference type="EMBL" id="FNCV01000006">
    <property type="protein sequence ID" value="SDH37477.1"/>
    <property type="molecule type" value="Genomic_DNA"/>
</dbReference>
<dbReference type="SUPFAM" id="SSF52788">
    <property type="entry name" value="Phosphotyrosine protein phosphatases I"/>
    <property type="match status" value="1"/>
</dbReference>
<dbReference type="InterPro" id="IPR023485">
    <property type="entry name" value="Ptyr_pPase"/>
</dbReference>
<keyword evidence="1" id="KW-0059">Arsenical resistance</keyword>
<protein>
    <submittedName>
        <fullName evidence="3">Protein-tyrosine-phosphatase</fullName>
    </submittedName>
</protein>
<dbReference type="Gene3D" id="3.40.50.2300">
    <property type="match status" value="1"/>
</dbReference>
<accession>A0A1G8BW68</accession>
<dbReference type="SMART" id="SM00226">
    <property type="entry name" value="LMWPc"/>
    <property type="match status" value="1"/>
</dbReference>
<dbReference type="Pfam" id="PF01451">
    <property type="entry name" value="LMWPc"/>
    <property type="match status" value="1"/>
</dbReference>
<reference evidence="4" key="1">
    <citation type="submission" date="2016-10" db="EMBL/GenBank/DDBJ databases">
        <authorList>
            <person name="Varghese N."/>
            <person name="Submissions S."/>
        </authorList>
    </citation>
    <scope>NUCLEOTIDE SEQUENCE [LARGE SCALE GENOMIC DNA]</scope>
    <source>
        <strain evidence="4">930I</strain>
    </source>
</reference>
<dbReference type="AlphaFoldDB" id="A0A1G8BW68"/>
<gene>
    <name evidence="3" type="ORF">SAMN05421742_106139</name>
</gene>
<evidence type="ECO:0000256" key="1">
    <source>
        <dbReference type="ARBA" id="ARBA00022849"/>
    </source>
</evidence>
<organism evidence="3 4">
    <name type="scientific">Roseospirillum parvum</name>
    <dbReference type="NCBI Taxonomy" id="83401"/>
    <lineage>
        <taxon>Bacteria</taxon>
        <taxon>Pseudomonadati</taxon>
        <taxon>Pseudomonadota</taxon>
        <taxon>Alphaproteobacteria</taxon>
        <taxon>Rhodospirillales</taxon>
        <taxon>Rhodospirillaceae</taxon>
        <taxon>Roseospirillum</taxon>
    </lineage>
</organism>